<evidence type="ECO:0000256" key="1">
    <source>
        <dbReference type="ARBA" id="ARBA00001946"/>
    </source>
</evidence>
<keyword evidence="4" id="KW-0479">Metal-binding</keyword>
<dbReference type="GO" id="GO:0005524">
    <property type="term" value="F:ATP binding"/>
    <property type="evidence" value="ECO:0007669"/>
    <property type="project" value="UniProtKB-KW"/>
</dbReference>
<evidence type="ECO:0000256" key="2">
    <source>
        <dbReference type="ARBA" id="ARBA00022679"/>
    </source>
</evidence>
<proteinExistence type="predicted"/>
<evidence type="ECO:0000256" key="7">
    <source>
        <dbReference type="ARBA" id="ARBA00022842"/>
    </source>
</evidence>
<feature type="domain" description="Polymerase beta nucleotidyltransferase" evidence="8">
    <location>
        <begin position="13"/>
        <end position="95"/>
    </location>
</feature>
<accession>A0A1J4RQY5</accession>
<dbReference type="STRING" id="1805034.AUJ59_03465"/>
<reference evidence="9 10" key="1">
    <citation type="journal article" date="2016" name="Environ. Microbiol.">
        <title>Genomic resolution of a cold subsurface aquifer community provides metabolic insights for novel microbes adapted to high CO concentrations.</title>
        <authorList>
            <person name="Probst A.J."/>
            <person name="Castelle C.J."/>
            <person name="Singh A."/>
            <person name="Brown C.T."/>
            <person name="Anantharaman K."/>
            <person name="Sharon I."/>
            <person name="Hug L.A."/>
            <person name="Burstein D."/>
            <person name="Emerson J.B."/>
            <person name="Thomas B.C."/>
            <person name="Banfield J.F."/>
        </authorList>
    </citation>
    <scope>NUCLEOTIDE SEQUENCE [LARGE SCALE GENOMIC DNA]</scope>
    <source>
        <strain evidence="9">CG1_02_47_37</strain>
    </source>
</reference>
<keyword evidence="7" id="KW-0460">Magnesium</keyword>
<sequence>MGKHKIEKIKKAILPTLRRYDVVKASLFGSLVRGEDTAASDVDLLIQFKGRKSLLDLVGLELALKDQLNQDVDVLTFASLNHLIRERVLKEQVRIL</sequence>
<dbReference type="GO" id="GO:0016779">
    <property type="term" value="F:nucleotidyltransferase activity"/>
    <property type="evidence" value="ECO:0007669"/>
    <property type="project" value="UniProtKB-KW"/>
</dbReference>
<dbReference type="PANTHER" id="PTHR33571">
    <property type="entry name" value="SSL8005 PROTEIN"/>
    <property type="match status" value="1"/>
</dbReference>
<dbReference type="GO" id="GO:0046872">
    <property type="term" value="F:metal ion binding"/>
    <property type="evidence" value="ECO:0007669"/>
    <property type="project" value="UniProtKB-KW"/>
</dbReference>
<evidence type="ECO:0000313" key="9">
    <source>
        <dbReference type="EMBL" id="OIN88724.1"/>
    </source>
</evidence>
<dbReference type="PANTHER" id="PTHR33571:SF14">
    <property type="entry name" value="PROTEIN ADENYLYLTRANSFERASE MJ0435-RELATED"/>
    <property type="match status" value="1"/>
</dbReference>
<evidence type="ECO:0000256" key="4">
    <source>
        <dbReference type="ARBA" id="ARBA00022723"/>
    </source>
</evidence>
<name>A0A1J4RQY5_9BACT</name>
<evidence type="ECO:0000259" key="8">
    <source>
        <dbReference type="Pfam" id="PF18765"/>
    </source>
</evidence>
<dbReference type="Proteomes" id="UP000183144">
    <property type="component" value="Unassembled WGS sequence"/>
</dbReference>
<keyword evidence="3" id="KW-0548">Nucleotidyltransferase</keyword>
<protein>
    <recommendedName>
        <fullName evidence="8">Polymerase beta nucleotidyltransferase domain-containing protein</fullName>
    </recommendedName>
</protein>
<keyword evidence="2" id="KW-0808">Transferase</keyword>
<evidence type="ECO:0000256" key="5">
    <source>
        <dbReference type="ARBA" id="ARBA00022741"/>
    </source>
</evidence>
<dbReference type="CDD" id="cd05403">
    <property type="entry name" value="NT_KNTase_like"/>
    <property type="match status" value="1"/>
</dbReference>
<dbReference type="InterPro" id="IPR043519">
    <property type="entry name" value="NT_sf"/>
</dbReference>
<organism evidence="9 10">
    <name type="scientific">Candidatus Beckwithbacteria bacterium CG1_02_47_37</name>
    <dbReference type="NCBI Taxonomy" id="1805034"/>
    <lineage>
        <taxon>Bacteria</taxon>
        <taxon>Candidatus Beckwithiibacteriota</taxon>
    </lineage>
</organism>
<comment type="caution">
    <text evidence="9">The sequence shown here is derived from an EMBL/GenBank/DDBJ whole genome shotgun (WGS) entry which is preliminary data.</text>
</comment>
<evidence type="ECO:0000256" key="3">
    <source>
        <dbReference type="ARBA" id="ARBA00022695"/>
    </source>
</evidence>
<evidence type="ECO:0000256" key="6">
    <source>
        <dbReference type="ARBA" id="ARBA00022840"/>
    </source>
</evidence>
<dbReference type="Gene3D" id="3.30.460.10">
    <property type="entry name" value="Beta Polymerase, domain 2"/>
    <property type="match status" value="1"/>
</dbReference>
<evidence type="ECO:0000313" key="10">
    <source>
        <dbReference type="Proteomes" id="UP000183144"/>
    </source>
</evidence>
<dbReference type="AlphaFoldDB" id="A0A1J4RQY5"/>
<dbReference type="SUPFAM" id="SSF81301">
    <property type="entry name" value="Nucleotidyltransferase"/>
    <property type="match status" value="1"/>
</dbReference>
<dbReference type="EMBL" id="MNUI01000060">
    <property type="protein sequence ID" value="OIN88724.1"/>
    <property type="molecule type" value="Genomic_DNA"/>
</dbReference>
<comment type="cofactor">
    <cofactor evidence="1">
        <name>Mg(2+)</name>
        <dbReference type="ChEBI" id="CHEBI:18420"/>
    </cofactor>
</comment>
<gene>
    <name evidence="9" type="ORF">AUJ59_03465</name>
</gene>
<keyword evidence="5" id="KW-0547">Nucleotide-binding</keyword>
<dbReference type="InterPro" id="IPR052038">
    <property type="entry name" value="Type-VII_TA_antitoxin"/>
</dbReference>
<keyword evidence="6" id="KW-0067">ATP-binding</keyword>
<dbReference type="InterPro" id="IPR041633">
    <property type="entry name" value="Polbeta"/>
</dbReference>
<dbReference type="Pfam" id="PF18765">
    <property type="entry name" value="Polbeta"/>
    <property type="match status" value="1"/>
</dbReference>